<name>A0A392VZW1_9FABA</name>
<accession>A0A392VZW1</accession>
<organism evidence="1 2">
    <name type="scientific">Trifolium medium</name>
    <dbReference type="NCBI Taxonomy" id="97028"/>
    <lineage>
        <taxon>Eukaryota</taxon>
        <taxon>Viridiplantae</taxon>
        <taxon>Streptophyta</taxon>
        <taxon>Embryophyta</taxon>
        <taxon>Tracheophyta</taxon>
        <taxon>Spermatophyta</taxon>
        <taxon>Magnoliopsida</taxon>
        <taxon>eudicotyledons</taxon>
        <taxon>Gunneridae</taxon>
        <taxon>Pentapetalae</taxon>
        <taxon>rosids</taxon>
        <taxon>fabids</taxon>
        <taxon>Fabales</taxon>
        <taxon>Fabaceae</taxon>
        <taxon>Papilionoideae</taxon>
        <taxon>50 kb inversion clade</taxon>
        <taxon>NPAAA clade</taxon>
        <taxon>Hologalegina</taxon>
        <taxon>IRL clade</taxon>
        <taxon>Trifolieae</taxon>
        <taxon>Trifolium</taxon>
    </lineage>
</organism>
<dbReference type="Proteomes" id="UP000265520">
    <property type="component" value="Unassembled WGS sequence"/>
</dbReference>
<sequence>LQGPDNTERLSTGGQDFVRFERLDLGSDPSCPPMLLEWLRPSAGEQIKGLSRLSKER</sequence>
<protein>
    <submittedName>
        <fullName evidence="1">Uncharacterized protein</fullName>
    </submittedName>
</protein>
<feature type="non-terminal residue" evidence="1">
    <location>
        <position position="1"/>
    </location>
</feature>
<comment type="caution">
    <text evidence="1">The sequence shown here is derived from an EMBL/GenBank/DDBJ whole genome shotgun (WGS) entry which is preliminary data.</text>
</comment>
<evidence type="ECO:0000313" key="1">
    <source>
        <dbReference type="EMBL" id="MCI92972.1"/>
    </source>
</evidence>
<evidence type="ECO:0000313" key="2">
    <source>
        <dbReference type="Proteomes" id="UP000265520"/>
    </source>
</evidence>
<keyword evidence="2" id="KW-1185">Reference proteome</keyword>
<reference evidence="1 2" key="1">
    <citation type="journal article" date="2018" name="Front. Plant Sci.">
        <title>Red Clover (Trifolium pratense) and Zigzag Clover (T. medium) - A Picture of Genomic Similarities and Differences.</title>
        <authorList>
            <person name="Dluhosova J."/>
            <person name="Istvanek J."/>
            <person name="Nedelnik J."/>
            <person name="Repkova J."/>
        </authorList>
    </citation>
    <scope>NUCLEOTIDE SEQUENCE [LARGE SCALE GENOMIC DNA]</scope>
    <source>
        <strain evidence="2">cv. 10/8</strain>
        <tissue evidence="1">Leaf</tissue>
    </source>
</reference>
<dbReference type="EMBL" id="LXQA011316410">
    <property type="protein sequence ID" value="MCI92972.1"/>
    <property type="molecule type" value="Genomic_DNA"/>
</dbReference>
<dbReference type="AlphaFoldDB" id="A0A392VZW1"/>
<proteinExistence type="predicted"/>